<dbReference type="GO" id="GO:0003677">
    <property type="term" value="F:DNA binding"/>
    <property type="evidence" value="ECO:0007669"/>
    <property type="project" value="UniProtKB-KW"/>
</dbReference>
<proteinExistence type="predicted"/>
<feature type="domain" description="TF-B3" evidence="6">
    <location>
        <begin position="24"/>
        <end position="122"/>
    </location>
</feature>
<dbReference type="InterPro" id="IPR015300">
    <property type="entry name" value="DNA-bd_pseudobarrel_sf"/>
</dbReference>
<evidence type="ECO:0000256" key="1">
    <source>
        <dbReference type="ARBA" id="ARBA00004123"/>
    </source>
</evidence>
<dbReference type="AlphaFoldDB" id="G7INX6"/>
<accession>A0A0C3UX99</accession>
<reference evidence="8" key="4">
    <citation type="journal article" date="2018" name="Nat. Plants">
        <title>Whole-genome landscape of Medicago truncatula symbiotic genes.</title>
        <authorList>
            <person name="Pecrix Y."/>
            <person name="Gamas P."/>
            <person name="Carrere S."/>
        </authorList>
    </citation>
    <scope>NUCLEOTIDE SEQUENCE</scope>
    <source>
        <tissue evidence="8">Leaves</tissue>
    </source>
</reference>
<evidence type="ECO:0000256" key="2">
    <source>
        <dbReference type="ARBA" id="ARBA00023015"/>
    </source>
</evidence>
<evidence type="ECO:0000259" key="6">
    <source>
        <dbReference type="PROSITE" id="PS50863"/>
    </source>
</evidence>
<dbReference type="PROSITE" id="PS50863">
    <property type="entry name" value="B3"/>
    <property type="match status" value="1"/>
</dbReference>
<evidence type="ECO:0000256" key="5">
    <source>
        <dbReference type="ARBA" id="ARBA00023242"/>
    </source>
</evidence>
<keyword evidence="3 7" id="KW-0238">DNA-binding</keyword>
<keyword evidence="5" id="KW-0539">Nucleus</keyword>
<dbReference type="OrthoDB" id="1436678at2759"/>
<reference evidence="7 10" key="2">
    <citation type="journal article" date="2014" name="BMC Genomics">
        <title>An improved genome release (version Mt4.0) for the model legume Medicago truncatula.</title>
        <authorList>
            <person name="Tang H."/>
            <person name="Krishnakumar V."/>
            <person name="Bidwell S."/>
            <person name="Rosen B."/>
            <person name="Chan A."/>
            <person name="Zhou S."/>
            <person name="Gentzbittel L."/>
            <person name="Childs K.L."/>
            <person name="Yandell M."/>
            <person name="Gundlach H."/>
            <person name="Mayer K.F."/>
            <person name="Schwartz D.C."/>
            <person name="Town C.D."/>
        </authorList>
    </citation>
    <scope>GENOME REANNOTATION</scope>
    <source>
        <strain evidence="9 10">cv. Jemalong A17</strain>
    </source>
</reference>
<evidence type="ECO:0000256" key="3">
    <source>
        <dbReference type="ARBA" id="ARBA00023125"/>
    </source>
</evidence>
<reference evidence="9" key="3">
    <citation type="submission" date="2015-04" db="UniProtKB">
        <authorList>
            <consortium name="EnsemblPlants"/>
        </authorList>
    </citation>
    <scope>IDENTIFICATION</scope>
    <source>
        <strain evidence="9">cv. Jemalong A17</strain>
    </source>
</reference>
<protein>
    <submittedName>
        <fullName evidence="7">B3 DNA-binding domain protein</fullName>
    </submittedName>
    <submittedName>
        <fullName evidence="8">Putative transcription factor B3-Domain family</fullName>
    </submittedName>
</protein>
<organism evidence="7 10">
    <name type="scientific">Medicago truncatula</name>
    <name type="common">Barrel medic</name>
    <name type="synonym">Medicago tribuloides</name>
    <dbReference type="NCBI Taxonomy" id="3880"/>
    <lineage>
        <taxon>Eukaryota</taxon>
        <taxon>Viridiplantae</taxon>
        <taxon>Streptophyta</taxon>
        <taxon>Embryophyta</taxon>
        <taxon>Tracheophyta</taxon>
        <taxon>Spermatophyta</taxon>
        <taxon>Magnoliopsida</taxon>
        <taxon>eudicotyledons</taxon>
        <taxon>Gunneridae</taxon>
        <taxon>Pentapetalae</taxon>
        <taxon>rosids</taxon>
        <taxon>fabids</taxon>
        <taxon>Fabales</taxon>
        <taxon>Fabaceae</taxon>
        <taxon>Papilionoideae</taxon>
        <taxon>50 kb inversion clade</taxon>
        <taxon>NPAAA clade</taxon>
        <taxon>Hologalegina</taxon>
        <taxon>IRL clade</taxon>
        <taxon>Trifolieae</taxon>
        <taxon>Medicago</taxon>
    </lineage>
</organism>
<dbReference type="Proteomes" id="UP000002051">
    <property type="component" value="Chromosome 2"/>
</dbReference>
<keyword evidence="2" id="KW-0805">Transcription regulation</keyword>
<dbReference type="InterPro" id="IPR003340">
    <property type="entry name" value="B3_DNA-bd"/>
</dbReference>
<dbReference type="EMBL" id="PSQE01000002">
    <property type="protein sequence ID" value="RHN71872.1"/>
    <property type="molecule type" value="Genomic_DNA"/>
</dbReference>
<keyword evidence="4" id="KW-0804">Transcription</keyword>
<dbReference type="HOGENOM" id="CLU_2030135_0_0_1"/>
<dbReference type="EnsemblPlants" id="AES63738">
    <property type="protein sequence ID" value="AES63738"/>
    <property type="gene ID" value="MTR_2g012700"/>
</dbReference>
<comment type="subcellular location">
    <subcellularLocation>
        <location evidence="1">Nucleus</location>
    </subcellularLocation>
</comment>
<gene>
    <name evidence="7" type="ordered locus">MTR_2g012700</name>
    <name evidence="8" type="ORF">MtrunA17_Chr2g0281511</name>
</gene>
<accession>G7INX6</accession>
<dbReference type="Gramene" id="rna7515">
    <property type="protein sequence ID" value="RHN71872.1"/>
    <property type="gene ID" value="gene7515"/>
</dbReference>
<dbReference type="PaxDb" id="3880-AES63738"/>
<evidence type="ECO:0000313" key="7">
    <source>
        <dbReference type="EMBL" id="AES63738.2"/>
    </source>
</evidence>
<evidence type="ECO:0000313" key="9">
    <source>
        <dbReference type="EnsemblPlants" id="AES63738"/>
    </source>
</evidence>
<dbReference type="EMBL" id="CM001218">
    <property type="protein sequence ID" value="AES63738.2"/>
    <property type="molecule type" value="Genomic_DNA"/>
</dbReference>
<dbReference type="Gene3D" id="2.40.330.10">
    <property type="entry name" value="DNA-binding pseudobarrel domain"/>
    <property type="match status" value="1"/>
</dbReference>
<dbReference type="SUPFAM" id="SSF101936">
    <property type="entry name" value="DNA-binding pseudobarrel domain"/>
    <property type="match status" value="1"/>
</dbReference>
<evidence type="ECO:0000313" key="8">
    <source>
        <dbReference type="EMBL" id="RHN71872.1"/>
    </source>
</evidence>
<dbReference type="Pfam" id="PF02362">
    <property type="entry name" value="B3"/>
    <property type="match status" value="1"/>
</dbReference>
<evidence type="ECO:0000256" key="4">
    <source>
        <dbReference type="ARBA" id="ARBA00023163"/>
    </source>
</evidence>
<sequence>MNEIGVEDNGTDLENVQNVDVHYWKYNVTTSILDGNNVLHFPRRVAENGLYINQSKILLFDEETDKSYDCDVHTTSKSMHQKYIGRGWYDFVLEKGLKVGDVILLTVNNPPNRMYAAVVNWE</sequence>
<evidence type="ECO:0000313" key="10">
    <source>
        <dbReference type="Proteomes" id="UP000002051"/>
    </source>
</evidence>
<dbReference type="Proteomes" id="UP000265566">
    <property type="component" value="Chromosome 2"/>
</dbReference>
<dbReference type="GO" id="GO:0005634">
    <property type="term" value="C:nucleus"/>
    <property type="evidence" value="ECO:0007669"/>
    <property type="project" value="UniProtKB-SubCell"/>
</dbReference>
<reference evidence="7 10" key="1">
    <citation type="journal article" date="2011" name="Nature">
        <title>The Medicago genome provides insight into the evolution of rhizobial symbioses.</title>
        <authorList>
            <person name="Young N.D."/>
            <person name="Debelle F."/>
            <person name="Oldroyd G.E."/>
            <person name="Geurts R."/>
            <person name="Cannon S.B."/>
            <person name="Udvardi M.K."/>
            <person name="Benedito V.A."/>
            <person name="Mayer K.F."/>
            <person name="Gouzy J."/>
            <person name="Schoof H."/>
            <person name="Van de Peer Y."/>
            <person name="Proost S."/>
            <person name="Cook D.R."/>
            <person name="Meyers B.C."/>
            <person name="Spannagl M."/>
            <person name="Cheung F."/>
            <person name="De Mita S."/>
            <person name="Krishnakumar V."/>
            <person name="Gundlach H."/>
            <person name="Zhou S."/>
            <person name="Mudge J."/>
            <person name="Bharti A.K."/>
            <person name="Murray J.D."/>
            <person name="Naoumkina M.A."/>
            <person name="Rosen B."/>
            <person name="Silverstein K.A."/>
            <person name="Tang H."/>
            <person name="Rombauts S."/>
            <person name="Zhao P.X."/>
            <person name="Zhou P."/>
            <person name="Barbe V."/>
            <person name="Bardou P."/>
            <person name="Bechner M."/>
            <person name="Bellec A."/>
            <person name="Berger A."/>
            <person name="Berges H."/>
            <person name="Bidwell S."/>
            <person name="Bisseling T."/>
            <person name="Choisne N."/>
            <person name="Couloux A."/>
            <person name="Denny R."/>
            <person name="Deshpande S."/>
            <person name="Dai X."/>
            <person name="Doyle J.J."/>
            <person name="Dudez A.M."/>
            <person name="Farmer A.D."/>
            <person name="Fouteau S."/>
            <person name="Franken C."/>
            <person name="Gibelin C."/>
            <person name="Gish J."/>
            <person name="Goldstein S."/>
            <person name="Gonzalez A.J."/>
            <person name="Green P.J."/>
            <person name="Hallab A."/>
            <person name="Hartog M."/>
            <person name="Hua A."/>
            <person name="Humphray S.J."/>
            <person name="Jeong D.H."/>
            <person name="Jing Y."/>
            <person name="Jocker A."/>
            <person name="Kenton S.M."/>
            <person name="Kim D.J."/>
            <person name="Klee K."/>
            <person name="Lai H."/>
            <person name="Lang C."/>
            <person name="Lin S."/>
            <person name="Macmil S.L."/>
            <person name="Magdelenat G."/>
            <person name="Matthews L."/>
            <person name="McCorrison J."/>
            <person name="Monaghan E.L."/>
            <person name="Mun J.H."/>
            <person name="Najar F.Z."/>
            <person name="Nicholson C."/>
            <person name="Noirot C."/>
            <person name="O'Bleness M."/>
            <person name="Paule C.R."/>
            <person name="Poulain J."/>
            <person name="Prion F."/>
            <person name="Qin B."/>
            <person name="Qu C."/>
            <person name="Retzel E.F."/>
            <person name="Riddle C."/>
            <person name="Sallet E."/>
            <person name="Samain S."/>
            <person name="Samson N."/>
            <person name="Sanders I."/>
            <person name="Saurat O."/>
            <person name="Scarpelli C."/>
            <person name="Schiex T."/>
            <person name="Segurens B."/>
            <person name="Severin A.J."/>
            <person name="Sherrier D.J."/>
            <person name="Shi R."/>
            <person name="Sims S."/>
            <person name="Singer S.R."/>
            <person name="Sinharoy S."/>
            <person name="Sterck L."/>
            <person name="Viollet A."/>
            <person name="Wang B.B."/>
            <person name="Wang K."/>
            <person name="Wang M."/>
            <person name="Wang X."/>
            <person name="Warfsmann J."/>
            <person name="Weissenbach J."/>
            <person name="White D.D."/>
            <person name="White J.D."/>
            <person name="Wiley G.B."/>
            <person name="Wincker P."/>
            <person name="Xing Y."/>
            <person name="Yang L."/>
            <person name="Yao Z."/>
            <person name="Ying F."/>
            <person name="Zhai J."/>
            <person name="Zhou L."/>
            <person name="Zuber A."/>
            <person name="Denarie J."/>
            <person name="Dixon R.A."/>
            <person name="May G.D."/>
            <person name="Schwartz D.C."/>
            <person name="Rogers J."/>
            <person name="Quetier F."/>
            <person name="Town C.D."/>
            <person name="Roe B.A."/>
        </authorList>
    </citation>
    <scope>NUCLEOTIDE SEQUENCE [LARGE SCALE GENOMIC DNA]</scope>
    <source>
        <strain evidence="7">A17</strain>
        <strain evidence="9 10">cv. Jemalong A17</strain>
    </source>
</reference>
<keyword evidence="10" id="KW-1185">Reference proteome</keyword>
<name>G7INX6_MEDTR</name>